<protein>
    <submittedName>
        <fullName evidence="3">Uncharacterized protein</fullName>
    </submittedName>
</protein>
<gene>
    <name evidence="3" type="ORF">PgNI_09649</name>
</gene>
<accession>A0A6P8ARK7</accession>
<evidence type="ECO:0000313" key="3">
    <source>
        <dbReference type="RefSeq" id="XP_030977522.1"/>
    </source>
</evidence>
<reference evidence="3" key="1">
    <citation type="journal article" date="2019" name="Mol. Biol. Evol.">
        <title>Blast fungal genomes show frequent chromosomal changes, gene gains and losses, and effector gene turnover.</title>
        <authorList>
            <person name="Gomez Luciano L.B."/>
            <person name="Jason Tsai I."/>
            <person name="Chuma I."/>
            <person name="Tosa Y."/>
            <person name="Chen Y.H."/>
            <person name="Li J.Y."/>
            <person name="Li M.Y."/>
            <person name="Jade Lu M.Y."/>
            <person name="Nakayashiki H."/>
            <person name="Li W.H."/>
        </authorList>
    </citation>
    <scope>NUCLEOTIDE SEQUENCE</scope>
    <source>
        <strain evidence="3">NI907</strain>
    </source>
</reference>
<feature type="region of interest" description="Disordered" evidence="1">
    <location>
        <begin position="787"/>
        <end position="847"/>
    </location>
</feature>
<evidence type="ECO:0000313" key="2">
    <source>
        <dbReference type="Proteomes" id="UP000515153"/>
    </source>
</evidence>
<name>A0A6P8ARK7_PYRGI</name>
<reference evidence="3" key="2">
    <citation type="submission" date="2019-10" db="EMBL/GenBank/DDBJ databases">
        <authorList>
            <consortium name="NCBI Genome Project"/>
        </authorList>
    </citation>
    <scope>NUCLEOTIDE SEQUENCE</scope>
    <source>
        <strain evidence="3">NI907</strain>
    </source>
</reference>
<feature type="region of interest" description="Disordered" evidence="1">
    <location>
        <begin position="606"/>
        <end position="665"/>
    </location>
</feature>
<feature type="compositionally biased region" description="Low complexity" evidence="1">
    <location>
        <begin position="716"/>
        <end position="733"/>
    </location>
</feature>
<dbReference type="Proteomes" id="UP000515153">
    <property type="component" value="Unplaced"/>
</dbReference>
<feature type="compositionally biased region" description="Polar residues" evidence="1">
    <location>
        <begin position="612"/>
        <end position="639"/>
    </location>
</feature>
<feature type="region of interest" description="Disordered" evidence="1">
    <location>
        <begin position="458"/>
        <end position="552"/>
    </location>
</feature>
<feature type="region of interest" description="Disordered" evidence="1">
    <location>
        <begin position="703"/>
        <end position="767"/>
    </location>
</feature>
<feature type="compositionally biased region" description="Basic and acidic residues" evidence="1">
    <location>
        <begin position="830"/>
        <end position="843"/>
    </location>
</feature>
<dbReference type="GeneID" id="41964539"/>
<feature type="compositionally biased region" description="Basic and acidic residues" evidence="1">
    <location>
        <begin position="458"/>
        <end position="469"/>
    </location>
</feature>
<feature type="region of interest" description="Disordered" evidence="1">
    <location>
        <begin position="881"/>
        <end position="908"/>
    </location>
</feature>
<feature type="compositionally biased region" description="Basic and acidic residues" evidence="1">
    <location>
        <begin position="787"/>
        <end position="819"/>
    </location>
</feature>
<proteinExistence type="predicted"/>
<reference evidence="3" key="3">
    <citation type="submission" date="2025-08" db="UniProtKB">
        <authorList>
            <consortium name="RefSeq"/>
        </authorList>
    </citation>
    <scope>IDENTIFICATION</scope>
    <source>
        <strain evidence="3">NI907</strain>
    </source>
</reference>
<organism evidence="2 3">
    <name type="scientific">Pyricularia grisea</name>
    <name type="common">Crabgrass-specific blast fungus</name>
    <name type="synonym">Magnaporthe grisea</name>
    <dbReference type="NCBI Taxonomy" id="148305"/>
    <lineage>
        <taxon>Eukaryota</taxon>
        <taxon>Fungi</taxon>
        <taxon>Dikarya</taxon>
        <taxon>Ascomycota</taxon>
        <taxon>Pezizomycotina</taxon>
        <taxon>Sordariomycetes</taxon>
        <taxon>Sordariomycetidae</taxon>
        <taxon>Magnaporthales</taxon>
        <taxon>Pyriculariaceae</taxon>
        <taxon>Pyricularia</taxon>
    </lineage>
</organism>
<feature type="region of interest" description="Disordered" evidence="1">
    <location>
        <begin position="1"/>
        <end position="192"/>
    </location>
</feature>
<sequence length="925" mass="100989">MPPLKQNTFLVLPNAPPNPFTHGAPPVVESLPGQPIMTSKQARKSYNERTRGQKRSKAEQREWERAEQERIRKELEKEQNATKARAARERKKAKDQAVLEQKKKQGLPLVSVRPSQDTIARFVRKGNKREREPEQAMPESRQDGEEEVHEAGNDSKSPSGTHKRPRLSIIEELDVEEGHADPSSISPSIERILHSASKAPEFDSNSERLLNCQEAAQLIIAGPATISVPSPQHTSQAAEILKEPTRASESVVDTILLPDTGIKPTMKASPNKDRIVSQDKSTLPNRAHIAGIDRTPQNKASLLVPMDETVEHSSHPVKPAAAALSINKTTCVPPTPNLGHSAFSVREKSRPSKLKFSTASNINHKASTSAPVPKAKQISMAPPPVPPSRKPLGQVPRDVAVKQSQASSKPGCPIPSPIAKVTTGPYLQPQAQPEPMPPSSTQNFLETYFLDVLPTPSQEERELCGDENTKPGLMGPPPKPVHHNLTAMNPRSRSFQDYATPKIPPTNDPSLKNPKQKFAPPPVPRWTHGHGPQTRVGQTNVRPHVNTNRPSNYLPSVAKVQQKAQQPAVADLDFLSTQDVMLSTQDVLEVEESTISVPKKVAHTGAPRFLRQHTTAKADNKLTSAPLNPKSASVSTSLTKSKEVSSTRPSALFSQSRASQSRRDPKMSIEDLFDSHDHKTSLAKNSRPRNSQFISVVRSQEPTGALGGQHVPDQPQPLEQSALSQSAQQEPSSIPSAGADDKAPRATNGSSDSEAPDSQGRPRYFTSSCTNIRIGLATLESMRTFEAEQRKREEQSKKREARALLAKEKQQAAEQKLRADTALPAATSLDPERTATGSHRDINRNIPDSAGVVEQQDELDEFANDLIFTLSQEEIEIGGRGAPLNSQTLRSLPPGPKPLLSSTQETDYGDLDIGESLAILEAENL</sequence>
<feature type="region of interest" description="Disordered" evidence="1">
    <location>
        <begin position="365"/>
        <end position="392"/>
    </location>
</feature>
<keyword evidence="2" id="KW-1185">Reference proteome</keyword>
<evidence type="ECO:0000256" key="1">
    <source>
        <dbReference type="SAM" id="MobiDB-lite"/>
    </source>
</evidence>
<dbReference type="RefSeq" id="XP_030977522.1">
    <property type="nucleotide sequence ID" value="XM_031129631.1"/>
</dbReference>
<feature type="compositionally biased region" description="Polar residues" evidence="1">
    <location>
        <begin position="535"/>
        <end position="552"/>
    </location>
</feature>
<feature type="compositionally biased region" description="Polar residues" evidence="1">
    <location>
        <begin position="486"/>
        <end position="497"/>
    </location>
</feature>
<dbReference type="AlphaFoldDB" id="A0A6P8ARK7"/>
<dbReference type="KEGG" id="pgri:PgNI_09649"/>
<feature type="compositionally biased region" description="Polar residues" evidence="1">
    <location>
        <begin position="646"/>
        <end position="659"/>
    </location>
</feature>
<feature type="compositionally biased region" description="Basic and acidic residues" evidence="1">
    <location>
        <begin position="45"/>
        <end position="80"/>
    </location>
</feature>
<feature type="compositionally biased region" description="Basic and acidic residues" evidence="1">
    <location>
        <begin position="92"/>
        <end position="103"/>
    </location>
</feature>